<name>A0A0E0CHY9_9ORYZ</name>
<evidence type="ECO:0000256" key="2">
    <source>
        <dbReference type="ARBA" id="ARBA00022989"/>
    </source>
</evidence>
<dbReference type="SUPFAM" id="SSF48264">
    <property type="entry name" value="Cytochrome P450"/>
    <property type="match status" value="1"/>
</dbReference>
<reference evidence="3" key="2">
    <citation type="submission" date="2018-05" db="EMBL/GenBank/DDBJ databases">
        <title>OmerRS3 (Oryza meridionalis Reference Sequence Version 3).</title>
        <authorList>
            <person name="Zhang J."/>
            <person name="Kudrna D."/>
            <person name="Lee S."/>
            <person name="Talag J."/>
            <person name="Welchert J."/>
            <person name="Wing R.A."/>
        </authorList>
    </citation>
    <scope>NUCLEOTIDE SEQUENCE [LARGE SCALE GENOMIC DNA]</scope>
    <source>
        <strain evidence="3">cv. OR44</strain>
    </source>
</reference>
<evidence type="ECO:0000313" key="3">
    <source>
        <dbReference type="EnsemblPlants" id="OMERI02G10040.1"/>
    </source>
</evidence>
<dbReference type="STRING" id="40149.A0A0E0CHY9"/>
<dbReference type="GO" id="GO:0020037">
    <property type="term" value="F:heme binding"/>
    <property type="evidence" value="ECO:0007669"/>
    <property type="project" value="InterPro"/>
</dbReference>
<dbReference type="GO" id="GO:0004497">
    <property type="term" value="F:monooxygenase activity"/>
    <property type="evidence" value="ECO:0007669"/>
    <property type="project" value="InterPro"/>
</dbReference>
<dbReference type="GO" id="GO:0005506">
    <property type="term" value="F:iron ion binding"/>
    <property type="evidence" value="ECO:0007669"/>
    <property type="project" value="InterPro"/>
</dbReference>
<dbReference type="Proteomes" id="UP000008021">
    <property type="component" value="Chromosome 2"/>
</dbReference>
<dbReference type="GO" id="GO:0016705">
    <property type="term" value="F:oxidoreductase activity, acting on paired donors, with incorporation or reduction of molecular oxygen"/>
    <property type="evidence" value="ECO:0007669"/>
    <property type="project" value="InterPro"/>
</dbReference>
<proteinExistence type="predicted"/>
<evidence type="ECO:0008006" key="5">
    <source>
        <dbReference type="Google" id="ProtNLM"/>
    </source>
</evidence>
<dbReference type="AlphaFoldDB" id="A0A0E0CHY9"/>
<accession>A0A0E0CHY9</accession>
<dbReference type="HOGENOM" id="CLU_001570_4_1_1"/>
<dbReference type="Gene3D" id="1.10.630.10">
    <property type="entry name" value="Cytochrome P450"/>
    <property type="match status" value="1"/>
</dbReference>
<protein>
    <recommendedName>
        <fullName evidence="5">Cytochrome P450</fullName>
    </recommendedName>
</protein>
<dbReference type="Pfam" id="PF00067">
    <property type="entry name" value="p450"/>
    <property type="match status" value="1"/>
</dbReference>
<keyword evidence="2" id="KW-1133">Transmembrane helix</keyword>
<dbReference type="PANTHER" id="PTHR47954:SF1">
    <property type="entry name" value="OS02G0217300 PROTEIN"/>
    <property type="match status" value="1"/>
</dbReference>
<keyword evidence="4" id="KW-1185">Reference proteome</keyword>
<dbReference type="PANTHER" id="PTHR47954">
    <property type="entry name" value="OS09G0275400 PROTEIN-RELATED"/>
    <property type="match status" value="1"/>
</dbReference>
<sequence>MSSCTKRSSSLRSPWRVLQIVKVSLIRAKQAAAGMVAPQGPWRLPVISSMHHLTGKLPHRVLGDLAAAHGPLMMLQLGETPLVVASSREMAREVLRTHDANFATRPRLLAGEVVLYGCLFSPSGEYWRKLRQLCAAEVLGPKRVLSFRHIREQEMARRVDLIRAARPLTPIDVSALFYDMAISIASCVSFGKKQRNVDEYLSAIKTEVSLASGFKIPDLFPSWRMLLATVSGMRRALEEVHRTVDSTLEEVIEERQGEKEDKTRPDMVDTKENLIDVLIGLHENSAHLSRDNIKAVIFDMFTTGTGTLASVLNWGMAELMRNPRGEIRKAFHGKVTVEEDDIQAANLPYIRLFIKETLRLHPVVPLLVPRESIDVCEVNGYMIPARSRIVVNA</sequence>
<evidence type="ECO:0000256" key="1">
    <source>
        <dbReference type="ARBA" id="ARBA00022692"/>
    </source>
</evidence>
<dbReference type="PRINTS" id="PR00463">
    <property type="entry name" value="EP450I"/>
</dbReference>
<dbReference type="EnsemblPlants" id="OMERI02G10040.1">
    <property type="protein sequence ID" value="OMERI02G10040.1"/>
    <property type="gene ID" value="OMERI02G10040"/>
</dbReference>
<reference evidence="3" key="1">
    <citation type="submission" date="2015-04" db="UniProtKB">
        <authorList>
            <consortium name="EnsemblPlants"/>
        </authorList>
    </citation>
    <scope>IDENTIFICATION</scope>
</reference>
<keyword evidence="2" id="KW-0472">Membrane</keyword>
<dbReference type="InterPro" id="IPR001128">
    <property type="entry name" value="Cyt_P450"/>
</dbReference>
<organism evidence="3">
    <name type="scientific">Oryza meridionalis</name>
    <dbReference type="NCBI Taxonomy" id="40149"/>
    <lineage>
        <taxon>Eukaryota</taxon>
        <taxon>Viridiplantae</taxon>
        <taxon>Streptophyta</taxon>
        <taxon>Embryophyta</taxon>
        <taxon>Tracheophyta</taxon>
        <taxon>Spermatophyta</taxon>
        <taxon>Magnoliopsida</taxon>
        <taxon>Liliopsida</taxon>
        <taxon>Poales</taxon>
        <taxon>Poaceae</taxon>
        <taxon>BOP clade</taxon>
        <taxon>Oryzoideae</taxon>
        <taxon>Oryzeae</taxon>
        <taxon>Oryzinae</taxon>
        <taxon>Oryza</taxon>
    </lineage>
</organism>
<dbReference type="Gramene" id="OMERI02G10040.1">
    <property type="protein sequence ID" value="OMERI02G10040.1"/>
    <property type="gene ID" value="OMERI02G10040"/>
</dbReference>
<evidence type="ECO:0000313" key="4">
    <source>
        <dbReference type="Proteomes" id="UP000008021"/>
    </source>
</evidence>
<dbReference type="eggNOG" id="KOG0156">
    <property type="taxonomic scope" value="Eukaryota"/>
</dbReference>
<dbReference type="InterPro" id="IPR036396">
    <property type="entry name" value="Cyt_P450_sf"/>
</dbReference>
<keyword evidence="1" id="KW-0812">Transmembrane</keyword>
<dbReference type="InterPro" id="IPR002401">
    <property type="entry name" value="Cyt_P450_E_grp-I"/>
</dbReference>